<evidence type="ECO:0000313" key="1">
    <source>
        <dbReference type="EMBL" id="EXA28404.1"/>
    </source>
</evidence>
<dbReference type="Proteomes" id="UP000030751">
    <property type="component" value="Unassembled WGS sequence"/>
</dbReference>
<protein>
    <submittedName>
        <fullName evidence="1">Uncharacterized protein</fullName>
    </submittedName>
</protein>
<gene>
    <name evidence="1" type="ORF">FOVG_19991</name>
</gene>
<proteinExistence type="predicted"/>
<sequence length="36" mass="3905">MPFGGYFMQGCAERSRLVPALAGGMEMVSHGREAYP</sequence>
<dbReference type="EMBL" id="KI981463">
    <property type="protein sequence ID" value="EXA28404.1"/>
    <property type="molecule type" value="Genomic_DNA"/>
</dbReference>
<dbReference type="AlphaFoldDB" id="W9N704"/>
<reference evidence="1" key="2">
    <citation type="submission" date="2014-02" db="EMBL/GenBank/DDBJ databases">
        <title>Annotation of the Genome Sequence of Fusarium oxysporum HDV247.</title>
        <authorList>
            <consortium name="The Broad Institute Genomics Platform"/>
            <person name="Ma L.-J."/>
            <person name="Corby-Kistler H."/>
            <person name="Broz K."/>
            <person name="Gale L.R."/>
            <person name="Jonkers W."/>
            <person name="O'Donnell K."/>
            <person name="Ploetz R."/>
            <person name="Steinberg C."/>
            <person name="Schwartz D.C."/>
            <person name="VanEtten H."/>
            <person name="Zhou S."/>
            <person name="Young S.K."/>
            <person name="Zeng Q."/>
            <person name="Gargeya S."/>
            <person name="Fitzgerald M."/>
            <person name="Abouelleil A."/>
            <person name="Alvarado L."/>
            <person name="Chapman S.B."/>
            <person name="Gainer-Dewar J."/>
            <person name="Goldberg J."/>
            <person name="Griggs A."/>
            <person name="Gujja S."/>
            <person name="Hansen M."/>
            <person name="Howarth C."/>
            <person name="Imamovic A."/>
            <person name="Ireland A."/>
            <person name="Larimer J."/>
            <person name="McCowan C."/>
            <person name="Murphy C."/>
            <person name="Pearson M."/>
            <person name="Poon T.W."/>
            <person name="Priest M."/>
            <person name="Roberts A."/>
            <person name="Saif S."/>
            <person name="Shea T."/>
            <person name="Sykes S."/>
            <person name="Wortman J."/>
            <person name="Nusbaum C."/>
            <person name="Birren B."/>
        </authorList>
    </citation>
    <scope>NUCLEOTIDE SEQUENCE</scope>
    <source>
        <strain evidence="1">HDV247</strain>
    </source>
</reference>
<dbReference type="HOGENOM" id="CLU_3362185_0_0_1"/>
<reference evidence="1" key="1">
    <citation type="submission" date="2011-10" db="EMBL/GenBank/DDBJ databases">
        <title>The Genome Sequence of Fusarium oxysporum HDV247.</title>
        <authorList>
            <consortium name="The Broad Institute Genome Sequencing Platform"/>
            <person name="Ma L.-J."/>
            <person name="Gale L.R."/>
            <person name="Schwartz D.C."/>
            <person name="Zhou S."/>
            <person name="Corby-Kistler H."/>
            <person name="Young S.K."/>
            <person name="Zeng Q."/>
            <person name="Gargeya S."/>
            <person name="Fitzgerald M."/>
            <person name="Haas B."/>
            <person name="Abouelleil A."/>
            <person name="Alvarado L."/>
            <person name="Arachchi H.M."/>
            <person name="Berlin A."/>
            <person name="Brown A."/>
            <person name="Chapman S.B."/>
            <person name="Chen Z."/>
            <person name="Dunbar C."/>
            <person name="Freedman E."/>
            <person name="Gearin G."/>
            <person name="Goldberg J."/>
            <person name="Griggs A."/>
            <person name="Gujja S."/>
            <person name="Heiman D."/>
            <person name="Howarth C."/>
            <person name="Larson L."/>
            <person name="Lui A."/>
            <person name="MacDonald P.J.P."/>
            <person name="Montmayeur A."/>
            <person name="Murphy C."/>
            <person name="Neiman D."/>
            <person name="Pearson M."/>
            <person name="Priest M."/>
            <person name="Roberts A."/>
            <person name="Saif S."/>
            <person name="Shea T."/>
            <person name="Shenoy N."/>
            <person name="Sisk P."/>
            <person name="Stolte C."/>
            <person name="Sykes S."/>
            <person name="Wortman J."/>
            <person name="Nusbaum C."/>
            <person name="Birren B."/>
        </authorList>
    </citation>
    <scope>NUCLEOTIDE SEQUENCE [LARGE SCALE GENOMIC DNA]</scope>
    <source>
        <strain evidence="1">HDV247</strain>
    </source>
</reference>
<accession>W9N704</accession>
<organism evidence="1">
    <name type="scientific">Fusarium oxysporum f. sp. pisi HDV247</name>
    <dbReference type="NCBI Taxonomy" id="1080344"/>
    <lineage>
        <taxon>Eukaryota</taxon>
        <taxon>Fungi</taxon>
        <taxon>Dikarya</taxon>
        <taxon>Ascomycota</taxon>
        <taxon>Pezizomycotina</taxon>
        <taxon>Sordariomycetes</taxon>
        <taxon>Hypocreomycetidae</taxon>
        <taxon>Hypocreales</taxon>
        <taxon>Nectriaceae</taxon>
        <taxon>Fusarium</taxon>
        <taxon>Fusarium oxysporum species complex</taxon>
    </lineage>
</organism>
<name>W9N704_FUSOX</name>
<feature type="non-terminal residue" evidence="1">
    <location>
        <position position="36"/>
    </location>
</feature>